<dbReference type="Proteomes" id="UP000823775">
    <property type="component" value="Unassembled WGS sequence"/>
</dbReference>
<feature type="non-terminal residue" evidence="1">
    <location>
        <position position="135"/>
    </location>
</feature>
<evidence type="ECO:0000313" key="1">
    <source>
        <dbReference type="EMBL" id="MCE5167481.1"/>
    </source>
</evidence>
<comment type="caution">
    <text evidence="1">The sequence shown here is derived from an EMBL/GenBank/DDBJ whole genome shotgun (WGS) entry which is preliminary data.</text>
</comment>
<evidence type="ECO:0000313" key="2">
    <source>
        <dbReference type="Proteomes" id="UP000823775"/>
    </source>
</evidence>
<organism evidence="1 2">
    <name type="scientific">Datura stramonium</name>
    <name type="common">Jimsonweed</name>
    <name type="synonym">Common thornapple</name>
    <dbReference type="NCBI Taxonomy" id="4076"/>
    <lineage>
        <taxon>Eukaryota</taxon>
        <taxon>Viridiplantae</taxon>
        <taxon>Streptophyta</taxon>
        <taxon>Embryophyta</taxon>
        <taxon>Tracheophyta</taxon>
        <taxon>Spermatophyta</taxon>
        <taxon>Magnoliopsida</taxon>
        <taxon>eudicotyledons</taxon>
        <taxon>Gunneridae</taxon>
        <taxon>Pentapetalae</taxon>
        <taxon>asterids</taxon>
        <taxon>lamiids</taxon>
        <taxon>Solanales</taxon>
        <taxon>Solanaceae</taxon>
        <taxon>Solanoideae</taxon>
        <taxon>Datureae</taxon>
        <taxon>Datura</taxon>
    </lineage>
</organism>
<gene>
    <name evidence="1" type="ORF">HAX54_005358</name>
</gene>
<reference evidence="1 2" key="1">
    <citation type="journal article" date="2021" name="BMC Genomics">
        <title>Datura genome reveals duplications of psychoactive alkaloid biosynthetic genes and high mutation rate following tissue culture.</title>
        <authorList>
            <person name="Rajewski A."/>
            <person name="Carter-House D."/>
            <person name="Stajich J."/>
            <person name="Litt A."/>
        </authorList>
    </citation>
    <scope>NUCLEOTIDE SEQUENCE [LARGE SCALE GENOMIC DNA]</scope>
    <source>
        <strain evidence="1">AR-01</strain>
    </source>
</reference>
<sequence length="135" mass="14744">ILTSRSVELARGEHCRTILGKPSPRPPSVLRCCRHPVSEGTPSGRWPRVGQLGPTRLNAGSLSLFLELMVKRGLGQPYPNLVENWSRSPEEPAAGRNQRIVQVRKAGLRGEAPHGPPEQCSSSEPVTVYLHGIRA</sequence>
<accession>A0ABS8YAM6</accession>
<protein>
    <submittedName>
        <fullName evidence="1">Uncharacterized protein</fullName>
    </submittedName>
</protein>
<name>A0ABS8YAM6_DATST</name>
<dbReference type="EMBL" id="JACEIK010126437">
    <property type="protein sequence ID" value="MCE5167481.1"/>
    <property type="molecule type" value="Genomic_DNA"/>
</dbReference>
<keyword evidence="2" id="KW-1185">Reference proteome</keyword>
<feature type="non-terminal residue" evidence="1">
    <location>
        <position position="1"/>
    </location>
</feature>
<proteinExistence type="predicted"/>